<evidence type="ECO:0000313" key="2">
    <source>
        <dbReference type="EMBL" id="KJS58462.1"/>
    </source>
</evidence>
<sequence>MAPVTLAERLAAAPSDSLSVADIASATGLSEFTVRRLIKDPQWPEGTVPEDAGEQRFARDACVKWMRAHQAARVDVTELPGADTDRVTITDIANRTGIARGTLSPMRTHYKDSSDPFPVGDALGTYSWGEVKAWLSRRHRRTGPRGTVEPPVATEKPATTPTSDVLTTAAIERLTGRGKEAVKTLVRRPEIADLSSGKVGRSRVWPAAALLPVLWRLGYLPESGPLSPEQTAVLVELGYLPETGKPSAEQAAVLRDFGYDQEGTVEHRAWLVGPVRSATELAAHYGVTLSAVSRRLKRGRETGDPLCPTPIETDEGTRYDPRAFDTFWRR</sequence>
<comment type="caution">
    <text evidence="2">The sequence shown here is derived from an EMBL/GenBank/DDBJ whole genome shotgun (WGS) entry which is preliminary data.</text>
</comment>
<dbReference type="Proteomes" id="UP000033699">
    <property type="component" value="Unassembled WGS sequence"/>
</dbReference>
<protein>
    <submittedName>
        <fullName evidence="2">Uncharacterized protein</fullName>
    </submittedName>
</protein>
<evidence type="ECO:0000313" key="3">
    <source>
        <dbReference type="Proteomes" id="UP000033699"/>
    </source>
</evidence>
<proteinExistence type="predicted"/>
<keyword evidence="3" id="KW-1185">Reference proteome</keyword>
<dbReference type="RefSeq" id="WP_045703966.1">
    <property type="nucleotide sequence ID" value="NZ_JZKH01000109.1"/>
</dbReference>
<organism evidence="2 3">
    <name type="scientific">Streptomyces rubellomurinus (strain ATCC 31215)</name>
    <dbReference type="NCBI Taxonomy" id="359131"/>
    <lineage>
        <taxon>Bacteria</taxon>
        <taxon>Bacillati</taxon>
        <taxon>Actinomycetota</taxon>
        <taxon>Actinomycetes</taxon>
        <taxon>Kitasatosporales</taxon>
        <taxon>Streptomycetaceae</taxon>
        <taxon>Streptomyces</taxon>
    </lineage>
</organism>
<dbReference type="EMBL" id="JZKH01000109">
    <property type="protein sequence ID" value="KJS58462.1"/>
    <property type="molecule type" value="Genomic_DNA"/>
</dbReference>
<evidence type="ECO:0000256" key="1">
    <source>
        <dbReference type="SAM" id="MobiDB-lite"/>
    </source>
</evidence>
<dbReference type="AlphaFoldDB" id="A0A0F2T9P0"/>
<dbReference type="OrthoDB" id="4215155at2"/>
<feature type="region of interest" description="Disordered" evidence="1">
    <location>
        <begin position="139"/>
        <end position="161"/>
    </location>
</feature>
<reference evidence="2 3" key="1">
    <citation type="submission" date="2015-02" db="EMBL/GenBank/DDBJ databases">
        <authorList>
            <person name="Ju K.-S."/>
            <person name="Doroghazi J.R."/>
            <person name="Metcalf W."/>
        </authorList>
    </citation>
    <scope>NUCLEOTIDE SEQUENCE [LARGE SCALE GENOMIC DNA]</scope>
    <source>
        <strain evidence="2 3">ATCC 31215</strain>
    </source>
</reference>
<name>A0A0F2T9P0_STRR3</name>
<dbReference type="PATRIC" id="fig|359131.3.peg.784"/>
<accession>A0A0F2T9P0</accession>
<gene>
    <name evidence="2" type="ORF">VM95_33155</name>
</gene>